<keyword evidence="3 6" id="KW-1133">Transmembrane helix</keyword>
<dbReference type="Pfam" id="PF07782">
    <property type="entry name" value="DC_STAMP"/>
    <property type="match status" value="1"/>
</dbReference>
<sequence>MAFSLMLVITGPSANIAYNYRQMSTSLTCGDELGFNVTQGLRPLVHDGKNAILSTMEDTIDAIIEAEAEERYRKFSEKLKSVTDVIKSLNNFMLNMGSICNAKLGAFLCIIPNFVAKQAKRLITEPVKDAIADIKAEFAFNISFVHELKYDVNASKSAHEISKDIMREVEEKIGGVTNVFEWVRFAMGFSTLFVILKAMKYREKYLTANEFDNFYITEDFVKLDNRRKRQGKVTVLPLRARENSKYIRPSNIWMSRAEVKKFAKGAIFLSINFFYTLAVIAIDYGFYTMLHSMTTSLSLRKQARSLAESIVKKAAKETAEAVGLGDRGSELASQLISLTVSGVGFVTVIYRSIASALERIASSEGYNFAIDKCLPIPRGPDYNLYIVILSLYLFLYILCIIEAYVLRTRRRIMARFYPKRERIRILYLRTRILGDRGVATGGSPASSALQRACLSVQQTKEQDRTSLVTRLANKRGVVGWVARHLTGKTKHRCDICKLAGGAADSKLFTRCLRFGCRAQYCVECFEDLHRICVSCLLKQGNERRKPRRSGARSREQDEEIYNELAKDLFDSSGISDSSATSTEDEEDDVDDVKTTKQVRFKDGYQRKYIPLDVGNESSSDDETNIGAT</sequence>
<dbReference type="PANTHER" id="PTHR21041">
    <property type="entry name" value="DENDRITIC CELL-SPECIFIC TRANSMEMBRANE PROTEIN"/>
    <property type="match status" value="1"/>
</dbReference>
<comment type="subcellular location">
    <subcellularLocation>
        <location evidence="1">Membrane</location>
        <topology evidence="1">Multi-pass membrane protein</topology>
    </subcellularLocation>
</comment>
<feature type="transmembrane region" description="Helical" evidence="6">
    <location>
        <begin position="384"/>
        <end position="406"/>
    </location>
</feature>
<dbReference type="InterPro" id="IPR058842">
    <property type="entry name" value="DCST1_C"/>
</dbReference>
<organism evidence="9 10">
    <name type="scientific">Clavelina lepadiformis</name>
    <name type="common">Light-bulb sea squirt</name>
    <name type="synonym">Ascidia lepadiformis</name>
    <dbReference type="NCBI Taxonomy" id="159417"/>
    <lineage>
        <taxon>Eukaryota</taxon>
        <taxon>Metazoa</taxon>
        <taxon>Chordata</taxon>
        <taxon>Tunicata</taxon>
        <taxon>Ascidiacea</taxon>
        <taxon>Aplousobranchia</taxon>
        <taxon>Clavelinidae</taxon>
        <taxon>Clavelina</taxon>
    </lineage>
</organism>
<accession>A0ABP0GQJ2</accession>
<evidence type="ECO:0000256" key="4">
    <source>
        <dbReference type="ARBA" id="ARBA00023136"/>
    </source>
</evidence>
<feature type="domain" description="Dendritic cell-specific transmembrane protein-like" evidence="7">
    <location>
        <begin position="211"/>
        <end position="429"/>
    </location>
</feature>
<proteinExistence type="predicted"/>
<feature type="domain" description="E3 ubiquitin-protein ligase DCST1-like C-terminal" evidence="8">
    <location>
        <begin position="492"/>
        <end position="536"/>
    </location>
</feature>
<dbReference type="InterPro" id="IPR012858">
    <property type="entry name" value="DC_STAMP-like"/>
</dbReference>
<dbReference type="InterPro" id="IPR051856">
    <property type="entry name" value="CSR-E3_Ligase_Protein"/>
</dbReference>
<feature type="transmembrane region" description="Helical" evidence="6">
    <location>
        <begin position="266"/>
        <end position="287"/>
    </location>
</feature>
<dbReference type="Proteomes" id="UP001642483">
    <property type="component" value="Unassembled WGS sequence"/>
</dbReference>
<reference evidence="9 10" key="1">
    <citation type="submission" date="2024-02" db="EMBL/GenBank/DDBJ databases">
        <authorList>
            <person name="Daric V."/>
            <person name="Darras S."/>
        </authorList>
    </citation>
    <scope>NUCLEOTIDE SEQUENCE [LARGE SCALE GENOMIC DNA]</scope>
</reference>
<evidence type="ECO:0000256" key="3">
    <source>
        <dbReference type="ARBA" id="ARBA00022989"/>
    </source>
</evidence>
<evidence type="ECO:0000256" key="6">
    <source>
        <dbReference type="SAM" id="Phobius"/>
    </source>
</evidence>
<evidence type="ECO:0008006" key="11">
    <source>
        <dbReference type="Google" id="ProtNLM"/>
    </source>
</evidence>
<keyword evidence="10" id="KW-1185">Reference proteome</keyword>
<protein>
    <recommendedName>
        <fullName evidence="11">Dendritic cell-specific transmembrane protein-like domain-containing protein</fullName>
    </recommendedName>
</protein>
<keyword evidence="4 6" id="KW-0472">Membrane</keyword>
<name>A0ABP0GQJ2_CLALP</name>
<evidence type="ECO:0000256" key="5">
    <source>
        <dbReference type="SAM" id="MobiDB-lite"/>
    </source>
</evidence>
<feature type="region of interest" description="Disordered" evidence="5">
    <location>
        <begin position="570"/>
        <end position="594"/>
    </location>
</feature>
<dbReference type="EMBL" id="CAWYQH010000141">
    <property type="protein sequence ID" value="CAK8694012.1"/>
    <property type="molecule type" value="Genomic_DNA"/>
</dbReference>
<evidence type="ECO:0000256" key="1">
    <source>
        <dbReference type="ARBA" id="ARBA00004141"/>
    </source>
</evidence>
<evidence type="ECO:0000256" key="2">
    <source>
        <dbReference type="ARBA" id="ARBA00022692"/>
    </source>
</evidence>
<evidence type="ECO:0000259" key="8">
    <source>
        <dbReference type="Pfam" id="PF26037"/>
    </source>
</evidence>
<dbReference type="Pfam" id="PF26037">
    <property type="entry name" value="zf-RING_DCST1_C"/>
    <property type="match status" value="1"/>
</dbReference>
<evidence type="ECO:0000313" key="10">
    <source>
        <dbReference type="Proteomes" id="UP001642483"/>
    </source>
</evidence>
<feature type="transmembrane region" description="Helical" evidence="6">
    <location>
        <begin position="182"/>
        <end position="199"/>
    </location>
</feature>
<keyword evidence="2 6" id="KW-0812">Transmembrane</keyword>
<dbReference type="PANTHER" id="PTHR21041:SF9">
    <property type="entry name" value="DENDRITIC CELL-SPECIFIC TRANSMEMBRANE PROTEIN-LIKE DOMAIN-CONTAINING PROTEIN"/>
    <property type="match status" value="1"/>
</dbReference>
<comment type="caution">
    <text evidence="9">The sequence shown here is derived from an EMBL/GenBank/DDBJ whole genome shotgun (WGS) entry which is preliminary data.</text>
</comment>
<feature type="compositionally biased region" description="Low complexity" evidence="5">
    <location>
        <begin position="570"/>
        <end position="581"/>
    </location>
</feature>
<gene>
    <name evidence="9" type="ORF">CVLEPA_LOCUS27287</name>
</gene>
<evidence type="ECO:0000313" key="9">
    <source>
        <dbReference type="EMBL" id="CAK8694012.1"/>
    </source>
</evidence>
<evidence type="ECO:0000259" key="7">
    <source>
        <dbReference type="Pfam" id="PF07782"/>
    </source>
</evidence>